<dbReference type="RefSeq" id="WP_088875412.1">
    <property type="nucleotide sequence ID" value="NZ_CP022113.1"/>
</dbReference>
<dbReference type="GO" id="GO:0019433">
    <property type="term" value="P:triglyceride catabolic process"/>
    <property type="evidence" value="ECO:0007669"/>
    <property type="project" value="TreeGrafter"/>
</dbReference>
<proteinExistence type="predicted"/>
<dbReference type="EMBL" id="CP022113">
    <property type="protein sequence ID" value="ASG25020.1"/>
    <property type="molecule type" value="Genomic_DNA"/>
</dbReference>
<protein>
    <recommendedName>
        <fullName evidence="1">Alpha/beta hydrolase fold-3 domain-containing protein</fullName>
    </recommendedName>
</protein>
<dbReference type="KEGG" id="nao:Y958_29040"/>
<dbReference type="SUPFAM" id="SSF53474">
    <property type="entry name" value="alpha/beta-Hydrolases"/>
    <property type="match status" value="1"/>
</dbReference>
<dbReference type="PANTHER" id="PTHR23025">
    <property type="entry name" value="TRIACYLGLYCEROL LIPASE"/>
    <property type="match status" value="1"/>
</dbReference>
<dbReference type="GO" id="GO:0005829">
    <property type="term" value="C:cytosol"/>
    <property type="evidence" value="ECO:0007669"/>
    <property type="project" value="TreeGrafter"/>
</dbReference>
<dbReference type="GO" id="GO:0004806">
    <property type="term" value="F:triacylglycerol lipase activity"/>
    <property type="evidence" value="ECO:0007669"/>
    <property type="project" value="TreeGrafter"/>
</dbReference>
<accession>A0A248K2E7</accession>
<dbReference type="Pfam" id="PF07859">
    <property type="entry name" value="Abhydrolase_3"/>
    <property type="match status" value="1"/>
</dbReference>
<evidence type="ECO:0000313" key="3">
    <source>
        <dbReference type="Proteomes" id="UP000197153"/>
    </source>
</evidence>
<feature type="domain" description="Alpha/beta hydrolase fold-3" evidence="1">
    <location>
        <begin position="81"/>
        <end position="285"/>
    </location>
</feature>
<dbReference type="Proteomes" id="UP000197153">
    <property type="component" value="Chromosome 4"/>
</dbReference>
<dbReference type="InterPro" id="IPR029058">
    <property type="entry name" value="AB_hydrolase_fold"/>
</dbReference>
<dbReference type="GO" id="GO:0004771">
    <property type="term" value="F:sterol ester esterase activity"/>
    <property type="evidence" value="ECO:0007669"/>
    <property type="project" value="TreeGrafter"/>
</dbReference>
<dbReference type="AlphaFoldDB" id="A0A248K2E7"/>
<name>A0A248K2E7_9PROT</name>
<keyword evidence="3" id="KW-1185">Reference proteome</keyword>
<evidence type="ECO:0000313" key="2">
    <source>
        <dbReference type="EMBL" id="ASG25020.1"/>
    </source>
</evidence>
<evidence type="ECO:0000259" key="1">
    <source>
        <dbReference type="Pfam" id="PF07859"/>
    </source>
</evidence>
<gene>
    <name evidence="2" type="ORF">Y958_29040</name>
</gene>
<organism evidence="2 3">
    <name type="scientific">Nitrospirillum viridazoti CBAmc</name>
    <dbReference type="NCBI Taxonomy" id="1441467"/>
    <lineage>
        <taxon>Bacteria</taxon>
        <taxon>Pseudomonadati</taxon>
        <taxon>Pseudomonadota</taxon>
        <taxon>Alphaproteobacteria</taxon>
        <taxon>Rhodospirillales</taxon>
        <taxon>Azospirillaceae</taxon>
        <taxon>Nitrospirillum</taxon>
        <taxon>Nitrospirillum viridazoti</taxon>
    </lineage>
</organism>
<dbReference type="InterPro" id="IPR013094">
    <property type="entry name" value="AB_hydrolase_3"/>
</dbReference>
<dbReference type="PANTHER" id="PTHR23025:SF4">
    <property type="entry name" value="ALPHA_BETA HYDROLASE FOLD-3 DOMAIN-CONTAINING PROTEIN"/>
    <property type="match status" value="1"/>
</dbReference>
<sequence>MTSDTPLADGMDAYVAAFRAGQAAGGTLAGARLAADMNAAAFSRPWPAGLRRHVSFIVARGREIAVAILDPGGEGPRPGICYFHGGGFAFGSIESFDGVAQGLAEETGAVVVSVQYRRLPENSYRAAQEDCFAAYEWFVAHAAQLGVDGRRIAVAGDSVGALLATMTAVMARDAGGPVQPVCQLLMYGAYALTPGRPSYGWGRDPLLSVQRVEDFVRLYRLSQEAEPFHAPPLSVPDLSRLPPAVLIAAEYDPLRGEGAEYADRLAAAGVEVRVLTARHMIHGFLRALGMSPAAAREMAAAAQAVRPYLWPADREQTP</sequence>
<reference evidence="2 3" key="1">
    <citation type="submission" date="2017-06" db="EMBL/GenBank/DDBJ databases">
        <title>Complete genome sequence of Nitrospirillum amazonense strain CBAmC, an endophytic nitrogen-fixing and plant growth-promoting bacterium, isolated from sugarcane.</title>
        <authorList>
            <person name="Schwab S."/>
            <person name="dos Santos Teixeira K.R."/>
            <person name="Simoes Araujo J.L."/>
            <person name="Soares Vidal M."/>
            <person name="Borges de Freitas H.R."/>
            <person name="Rivello Crivelaro A.L."/>
            <person name="Bueno de Camargo Nunes A."/>
            <person name="dos Santos C.M."/>
            <person name="Palmeira da Silva Rosa D."/>
            <person name="da Silva Padilha D."/>
            <person name="da Silva E."/>
            <person name="Araujo Terra L."/>
            <person name="Soares Mendes V."/>
            <person name="Farinelli L."/>
            <person name="Magalhaes Cruz L."/>
            <person name="Baldani J.I."/>
        </authorList>
    </citation>
    <scope>NUCLEOTIDE SEQUENCE [LARGE SCALE GENOMIC DNA]</scope>
    <source>
        <strain evidence="2 3">CBAmC</strain>
    </source>
</reference>
<dbReference type="Gene3D" id="3.40.50.1820">
    <property type="entry name" value="alpha/beta hydrolase"/>
    <property type="match status" value="1"/>
</dbReference>